<reference evidence="12" key="2">
    <citation type="submission" date="2021-05" db="UniProtKB">
        <authorList>
            <consortium name="EnsemblPlants"/>
        </authorList>
    </citation>
    <scope>IDENTIFICATION</scope>
    <source>
        <strain evidence="12">subsp. malaccensis</strain>
    </source>
</reference>
<feature type="transmembrane region" description="Helical" evidence="10">
    <location>
        <begin position="354"/>
        <end position="378"/>
    </location>
</feature>
<feature type="transmembrane region" description="Helical" evidence="10">
    <location>
        <begin position="385"/>
        <end position="404"/>
    </location>
</feature>
<feature type="region of interest" description="Disordered" evidence="9">
    <location>
        <begin position="281"/>
        <end position="311"/>
    </location>
</feature>
<dbReference type="PRINTS" id="PR00171">
    <property type="entry name" value="SUGRTRNSPORT"/>
</dbReference>
<dbReference type="InParanoid" id="A0A804IZI8"/>
<dbReference type="AlphaFoldDB" id="A0A804IZI8"/>
<evidence type="ECO:0000256" key="1">
    <source>
        <dbReference type="ARBA" id="ARBA00004141"/>
    </source>
</evidence>
<feature type="transmembrane region" description="Helical" evidence="10">
    <location>
        <begin position="164"/>
        <end position="186"/>
    </location>
</feature>
<keyword evidence="6" id="KW-0769">Symport</keyword>
<gene>
    <name evidence="11" type="ORF">GSMUA_253310.1</name>
</gene>
<evidence type="ECO:0000256" key="7">
    <source>
        <dbReference type="ARBA" id="ARBA00022989"/>
    </source>
</evidence>
<evidence type="ECO:0000313" key="11">
    <source>
        <dbReference type="EMBL" id="CAG1837154.1"/>
    </source>
</evidence>
<evidence type="ECO:0000313" key="13">
    <source>
        <dbReference type="Proteomes" id="UP000012960"/>
    </source>
</evidence>
<comment type="subcellular location">
    <subcellularLocation>
        <location evidence="1">Membrane</location>
        <topology evidence="1">Multi-pass membrane protein</topology>
    </subcellularLocation>
</comment>
<evidence type="ECO:0000256" key="9">
    <source>
        <dbReference type="SAM" id="MobiDB-lite"/>
    </source>
</evidence>
<organism evidence="12 13">
    <name type="scientific">Musa acuminata subsp. malaccensis</name>
    <name type="common">Wild banana</name>
    <name type="synonym">Musa malaccensis</name>
    <dbReference type="NCBI Taxonomy" id="214687"/>
    <lineage>
        <taxon>Eukaryota</taxon>
        <taxon>Viridiplantae</taxon>
        <taxon>Streptophyta</taxon>
        <taxon>Embryophyta</taxon>
        <taxon>Tracheophyta</taxon>
        <taxon>Spermatophyta</taxon>
        <taxon>Magnoliopsida</taxon>
        <taxon>Liliopsida</taxon>
        <taxon>Zingiberales</taxon>
        <taxon>Musaceae</taxon>
        <taxon>Musa</taxon>
    </lineage>
</organism>
<dbReference type="PANTHER" id="PTHR23500">
    <property type="entry name" value="SOLUTE CARRIER FAMILY 2, FACILITATED GLUCOSE TRANSPORTER"/>
    <property type="match status" value="1"/>
</dbReference>
<keyword evidence="13" id="KW-1185">Reference proteome</keyword>
<evidence type="ECO:0000256" key="8">
    <source>
        <dbReference type="ARBA" id="ARBA00023136"/>
    </source>
</evidence>
<dbReference type="EMBL" id="HG996470">
    <property type="protein sequence ID" value="CAG1837154.1"/>
    <property type="molecule type" value="Genomic_DNA"/>
</dbReference>
<feature type="transmembrane region" description="Helical" evidence="10">
    <location>
        <begin position="90"/>
        <end position="109"/>
    </location>
</feature>
<evidence type="ECO:0000256" key="3">
    <source>
        <dbReference type="ARBA" id="ARBA00022448"/>
    </source>
</evidence>
<dbReference type="Gene3D" id="1.20.1250.20">
    <property type="entry name" value="MFS general substrate transporter like domains"/>
    <property type="match status" value="2"/>
</dbReference>
<dbReference type="PANTHER" id="PTHR23500:SF574">
    <property type="entry name" value="SUGAR TRANSPORT PROTEIN 1"/>
    <property type="match status" value="1"/>
</dbReference>
<keyword evidence="5 10" id="KW-0812">Transmembrane</keyword>
<evidence type="ECO:0000256" key="6">
    <source>
        <dbReference type="ARBA" id="ARBA00022847"/>
    </source>
</evidence>
<keyword evidence="8 10" id="KW-0472">Membrane</keyword>
<keyword evidence="7 10" id="KW-1133">Transmembrane helix</keyword>
<dbReference type="SUPFAM" id="SSF103473">
    <property type="entry name" value="MFS general substrate transporter"/>
    <property type="match status" value="2"/>
</dbReference>
<evidence type="ECO:0000256" key="10">
    <source>
        <dbReference type="SAM" id="Phobius"/>
    </source>
</evidence>
<dbReference type="InterPro" id="IPR003663">
    <property type="entry name" value="Sugar/inositol_transpt"/>
</dbReference>
<keyword evidence="4" id="KW-0762">Sugar transport</keyword>
<sequence length="526" mass="58724">MAGGAILRAGNGGKDYPGKMTLFVFLACLVASSSGLIFGYDIGISGGVTSMDGFLVKFFPSVYRQEKEDASTNQYCRFDSQLLTAFTSSLYLAALIASFFASTVTRAFGRKWSMFGGGITFLVGAAINGAAESVLMLLLGRILLGVGSVPLYLSEMAPAKLRGMLNIGFQLMITIGILAANLINYATAKIKARPWREGPPHAPEDPRHRGHPRRVRRHRVGVRGVAGDRAPVVDHPAAEVQAAAHHGCPHPLLPTGHRHQRHHVLRPRALQDRRVRRRRLPHVRRHQRPRQHARHLRLHRHSRQSRPSEAVPAGGVQMFISQAIVGTMIAIKFGTSGSAASLSNEIFPLEIRPAGQAITVSVNMLFTFMVAQAFVAALCHLKFGLFYLFAAWVVVMTVFVAFFLPETKNVPIEEMILVWQQHWYWGKFIADEDVNDDVVGSIEMGKNRSYTGRVLTMQHVNSCIFLELVSLSVIFSLFSFLLRSSIRVRSLKAYKCILVVLNWYLQLFWLFNCCLYEYLITHRVSI</sequence>
<feature type="transmembrane region" description="Helical" evidence="10">
    <location>
        <begin position="121"/>
        <end position="144"/>
    </location>
</feature>
<dbReference type="GO" id="GO:0016020">
    <property type="term" value="C:membrane"/>
    <property type="evidence" value="ECO:0007669"/>
    <property type="project" value="UniProtKB-SubCell"/>
</dbReference>
<evidence type="ECO:0000256" key="2">
    <source>
        <dbReference type="ARBA" id="ARBA00010992"/>
    </source>
</evidence>
<keyword evidence="3" id="KW-0813">Transport</keyword>
<feature type="compositionally biased region" description="Basic and acidic residues" evidence="9">
    <location>
        <begin position="195"/>
        <end position="207"/>
    </location>
</feature>
<accession>A0A804IZI8</accession>
<feature type="transmembrane region" description="Helical" evidence="10">
    <location>
        <begin position="21"/>
        <end position="40"/>
    </location>
</feature>
<dbReference type="Proteomes" id="UP000012960">
    <property type="component" value="Unplaced"/>
</dbReference>
<comment type="similarity">
    <text evidence="2">Belongs to the major facilitator superfamily. Sugar transporter (TC 2.A.1.1) family.</text>
</comment>
<dbReference type="InterPro" id="IPR045262">
    <property type="entry name" value="STP/PLT_plant"/>
</dbReference>
<dbReference type="Gramene" id="Ma05_t01040.1">
    <property type="protein sequence ID" value="Ma05_p01040.1"/>
    <property type="gene ID" value="Ma05_g01040"/>
</dbReference>
<evidence type="ECO:0000313" key="12">
    <source>
        <dbReference type="EnsemblPlants" id="Ma05_p01040.1"/>
    </source>
</evidence>
<dbReference type="GO" id="GO:0015144">
    <property type="term" value="F:carbohydrate transmembrane transporter activity"/>
    <property type="evidence" value="ECO:0007669"/>
    <property type="project" value="InterPro"/>
</dbReference>
<proteinExistence type="inferred from homology"/>
<feature type="region of interest" description="Disordered" evidence="9">
    <location>
        <begin position="195"/>
        <end position="214"/>
    </location>
</feature>
<feature type="compositionally biased region" description="Basic residues" evidence="9">
    <location>
        <begin position="281"/>
        <end position="304"/>
    </location>
</feature>
<feature type="transmembrane region" description="Helical" evidence="10">
    <location>
        <begin position="493"/>
        <end position="511"/>
    </location>
</feature>
<protein>
    <submittedName>
        <fullName evidence="11">(wild Malaysian banana) hypothetical protein</fullName>
    </submittedName>
</protein>
<evidence type="ECO:0000256" key="4">
    <source>
        <dbReference type="ARBA" id="ARBA00022597"/>
    </source>
</evidence>
<name>A0A804IZI8_MUSAM</name>
<evidence type="ECO:0000256" key="5">
    <source>
        <dbReference type="ARBA" id="ARBA00022692"/>
    </source>
</evidence>
<dbReference type="Pfam" id="PF00083">
    <property type="entry name" value="Sugar_tr"/>
    <property type="match status" value="2"/>
</dbReference>
<dbReference type="EnsemblPlants" id="Ma05_t01040.1">
    <property type="protein sequence ID" value="Ma05_p01040.1"/>
    <property type="gene ID" value="Ma05_g01040"/>
</dbReference>
<dbReference type="InterPro" id="IPR036259">
    <property type="entry name" value="MFS_trans_sf"/>
</dbReference>
<dbReference type="InterPro" id="IPR005828">
    <property type="entry name" value="MFS_sugar_transport-like"/>
</dbReference>
<dbReference type="GO" id="GO:0015293">
    <property type="term" value="F:symporter activity"/>
    <property type="evidence" value="ECO:0007669"/>
    <property type="project" value="UniProtKB-KW"/>
</dbReference>
<feature type="transmembrane region" description="Helical" evidence="10">
    <location>
        <begin position="459"/>
        <end position="481"/>
    </location>
</feature>
<feature type="transmembrane region" description="Helical" evidence="10">
    <location>
        <begin position="310"/>
        <end position="334"/>
    </location>
</feature>
<reference evidence="11" key="1">
    <citation type="submission" date="2021-03" db="EMBL/GenBank/DDBJ databases">
        <authorList>
            <consortium name="Genoscope - CEA"/>
            <person name="William W."/>
        </authorList>
    </citation>
    <scope>NUCLEOTIDE SEQUENCE</scope>
    <source>
        <strain evidence="11">Doubled-haploid Pahang</strain>
    </source>
</reference>